<evidence type="ECO:0000313" key="1">
    <source>
        <dbReference type="EMBL" id="KAK3880007.1"/>
    </source>
</evidence>
<proteinExistence type="predicted"/>
<sequence>MRWEGVHAWLLTETRSADSDERMTMYTSPSTLQVLSTAAGSTLLLEWAGLTGRVTTGTAASRTNTRQGSVSCCHPHSIDGTKTHINSRVKDNNINRESNAYIDQRVNNQKLSHSSRLEKSLAHEDQRKRLSRKRYTLSYTGPETKSKQEEITVPSISCNSRVNCLENGLHTTRDITLELPGCLLNNFPNSMNAKCMRHNTEKCALYLQSHLPPLLLECVLDSAWVKVRQLVEGQGQNIPRYQVVNWARTAPVIISVAALLSNKKYSLDVCGVSQADLQDTLSVITLNFPLKRINKLQLPKRTAYEPAPIIKPLTKIVRIDLGCARVGEIREMNVSCPIVEEISLIADLHMEEILQTLTLYQHITNLDISYFPSSPTSLPKQDGRLLLPLMSLFNHQLQSVSLTGFNLQESVMASLSQLPELKTLQLADSWLSSPTMILDQPFRSLESLSLKLLPSNSLMQLLTAGSCLVNVTFEFVASELEGNALTDSLVSQLVTSGRISSVQSFTARSPYLTLVSLTTLCLLPNLRSIGSLALWGLTEDELRCVTHSSPSHILCIL</sequence>
<evidence type="ECO:0000313" key="2">
    <source>
        <dbReference type="Proteomes" id="UP001286313"/>
    </source>
</evidence>
<dbReference type="EMBL" id="JAWQEG010001363">
    <property type="protein sequence ID" value="KAK3880007.1"/>
    <property type="molecule type" value="Genomic_DNA"/>
</dbReference>
<name>A0AAE1FVN9_PETCI</name>
<gene>
    <name evidence="1" type="ORF">Pcinc_015462</name>
</gene>
<dbReference type="SUPFAM" id="SSF52047">
    <property type="entry name" value="RNI-like"/>
    <property type="match status" value="1"/>
</dbReference>
<dbReference type="AlphaFoldDB" id="A0AAE1FVN9"/>
<protein>
    <submittedName>
        <fullName evidence="1">Uncharacterized protein</fullName>
    </submittedName>
</protein>
<accession>A0AAE1FVN9</accession>
<organism evidence="1 2">
    <name type="scientific">Petrolisthes cinctipes</name>
    <name type="common">Flat porcelain crab</name>
    <dbReference type="NCBI Taxonomy" id="88211"/>
    <lineage>
        <taxon>Eukaryota</taxon>
        <taxon>Metazoa</taxon>
        <taxon>Ecdysozoa</taxon>
        <taxon>Arthropoda</taxon>
        <taxon>Crustacea</taxon>
        <taxon>Multicrustacea</taxon>
        <taxon>Malacostraca</taxon>
        <taxon>Eumalacostraca</taxon>
        <taxon>Eucarida</taxon>
        <taxon>Decapoda</taxon>
        <taxon>Pleocyemata</taxon>
        <taxon>Anomura</taxon>
        <taxon>Galatheoidea</taxon>
        <taxon>Porcellanidae</taxon>
        <taxon>Petrolisthes</taxon>
    </lineage>
</organism>
<comment type="caution">
    <text evidence="1">The sequence shown here is derived from an EMBL/GenBank/DDBJ whole genome shotgun (WGS) entry which is preliminary data.</text>
</comment>
<dbReference type="Proteomes" id="UP001286313">
    <property type="component" value="Unassembled WGS sequence"/>
</dbReference>
<reference evidence="1" key="1">
    <citation type="submission" date="2023-10" db="EMBL/GenBank/DDBJ databases">
        <title>Genome assemblies of two species of porcelain crab, Petrolisthes cinctipes and Petrolisthes manimaculis (Anomura: Porcellanidae).</title>
        <authorList>
            <person name="Angst P."/>
        </authorList>
    </citation>
    <scope>NUCLEOTIDE SEQUENCE</scope>
    <source>
        <strain evidence="1">PB745_01</strain>
        <tissue evidence="1">Gill</tissue>
    </source>
</reference>
<keyword evidence="2" id="KW-1185">Reference proteome</keyword>